<evidence type="ECO:0008006" key="4">
    <source>
        <dbReference type="Google" id="ProtNLM"/>
    </source>
</evidence>
<evidence type="ECO:0000313" key="3">
    <source>
        <dbReference type="Proteomes" id="UP001596978"/>
    </source>
</evidence>
<evidence type="ECO:0000256" key="1">
    <source>
        <dbReference type="SAM" id="SignalP"/>
    </source>
</evidence>
<feature type="chain" id="PRO_5045772083" description="Beta-lactamase-inhibitor-like PepSY-like domain-containing protein" evidence="1">
    <location>
        <begin position="25"/>
        <end position="105"/>
    </location>
</feature>
<dbReference type="RefSeq" id="WP_386409619.1">
    <property type="nucleotide sequence ID" value="NZ_JBHTJH010000017.1"/>
</dbReference>
<gene>
    <name evidence="2" type="ORF">ACFQ1M_14945</name>
</gene>
<protein>
    <recommendedName>
        <fullName evidence="4">Beta-lactamase-inhibitor-like PepSY-like domain-containing protein</fullName>
    </recommendedName>
</protein>
<sequence>MKKVFFVIAAAFSFVLLSTTNTMAQDTAETTMEKVEAVQDEFKQISPEELPQAISEALQRDFKATPELTEVYKNSKDEYKLVLTVDGQQTTLYANEKGEWIQKDE</sequence>
<reference evidence="3" key="1">
    <citation type="journal article" date="2019" name="Int. J. Syst. Evol. Microbiol.">
        <title>The Global Catalogue of Microorganisms (GCM) 10K type strain sequencing project: providing services to taxonomists for standard genome sequencing and annotation.</title>
        <authorList>
            <consortium name="The Broad Institute Genomics Platform"/>
            <consortium name="The Broad Institute Genome Sequencing Center for Infectious Disease"/>
            <person name="Wu L."/>
            <person name="Ma J."/>
        </authorList>
    </citation>
    <scope>NUCLEOTIDE SEQUENCE [LARGE SCALE GENOMIC DNA]</scope>
    <source>
        <strain evidence="3">CCUG 62952</strain>
    </source>
</reference>
<feature type="signal peptide" evidence="1">
    <location>
        <begin position="1"/>
        <end position="24"/>
    </location>
</feature>
<dbReference type="SUPFAM" id="SSF160574">
    <property type="entry name" value="BT0923-like"/>
    <property type="match status" value="1"/>
</dbReference>
<organism evidence="2 3">
    <name type="scientific">Sungkyunkwania multivorans</name>
    <dbReference type="NCBI Taxonomy" id="1173618"/>
    <lineage>
        <taxon>Bacteria</taxon>
        <taxon>Pseudomonadati</taxon>
        <taxon>Bacteroidota</taxon>
        <taxon>Flavobacteriia</taxon>
        <taxon>Flavobacteriales</taxon>
        <taxon>Flavobacteriaceae</taxon>
        <taxon>Sungkyunkwania</taxon>
    </lineage>
</organism>
<accession>A0ABW3D0E8</accession>
<name>A0ABW3D0E8_9FLAO</name>
<dbReference type="EMBL" id="JBHTJH010000017">
    <property type="protein sequence ID" value="MFD0863511.1"/>
    <property type="molecule type" value="Genomic_DNA"/>
</dbReference>
<keyword evidence="3" id="KW-1185">Reference proteome</keyword>
<comment type="caution">
    <text evidence="2">The sequence shown here is derived from an EMBL/GenBank/DDBJ whole genome shotgun (WGS) entry which is preliminary data.</text>
</comment>
<keyword evidence="1" id="KW-0732">Signal</keyword>
<proteinExistence type="predicted"/>
<dbReference type="Proteomes" id="UP001596978">
    <property type="component" value="Unassembled WGS sequence"/>
</dbReference>
<evidence type="ECO:0000313" key="2">
    <source>
        <dbReference type="EMBL" id="MFD0863511.1"/>
    </source>
</evidence>